<protein>
    <recommendedName>
        <fullName evidence="4">DUF3618 domain-containing protein</fullName>
    </recommendedName>
</protein>
<feature type="region of interest" description="Disordered" evidence="1">
    <location>
        <begin position="172"/>
        <end position="357"/>
    </location>
</feature>
<dbReference type="RefSeq" id="WP_377359909.1">
    <property type="nucleotide sequence ID" value="NZ_JBHTCM010000015.1"/>
</dbReference>
<dbReference type="Proteomes" id="UP001596456">
    <property type="component" value="Unassembled WGS sequence"/>
</dbReference>
<feature type="compositionally biased region" description="Polar residues" evidence="1">
    <location>
        <begin position="340"/>
        <end position="357"/>
    </location>
</feature>
<evidence type="ECO:0000313" key="2">
    <source>
        <dbReference type="EMBL" id="MFC7334350.1"/>
    </source>
</evidence>
<evidence type="ECO:0000313" key="3">
    <source>
        <dbReference type="Proteomes" id="UP001596456"/>
    </source>
</evidence>
<gene>
    <name evidence="2" type="ORF">ACFQPS_14370</name>
</gene>
<feature type="compositionally biased region" description="Polar residues" evidence="1">
    <location>
        <begin position="7"/>
        <end position="17"/>
    </location>
</feature>
<evidence type="ECO:0000256" key="1">
    <source>
        <dbReference type="SAM" id="MobiDB-lite"/>
    </source>
</evidence>
<sequence length="357" mass="36070">MAMGERTGSTPQGGSQETTDRTRSGQTAAGKGSAGNGSDMKGGATAGGMAHELSERARETGERLTETARAKVRGQYERQQTFAADQIKGIASALRQTEQQLHEQDQGFPARYVGMAAERIEDLAEQVNRYGFEDLLSRTETFARRQPEMFIGGAMLAGVALGRFLRASGERRRARMSGQGSSHAGVSYGAGSGGSGGWSGSSGQGGLRGRAYNPTAGDDVGNYGAGGGMDERTRTLRTRSSRADEYAHYPAADGLRGRNVESPVGATAPMDAGAGGQGTAPGGTGAGGLGDTGSSRVGTGASETTGGTATASSGRATPSGAGTGSSANPTGTGGKREAAQNGQSSQKPTTSQGSSKP</sequence>
<feature type="compositionally biased region" description="Gly residues" evidence="1">
    <location>
        <begin position="273"/>
        <end position="291"/>
    </location>
</feature>
<keyword evidence="3" id="KW-1185">Reference proteome</keyword>
<name>A0ABW2KZD9_9PROT</name>
<feature type="region of interest" description="Disordered" evidence="1">
    <location>
        <begin position="1"/>
        <end position="64"/>
    </location>
</feature>
<accession>A0ABW2KZD9</accession>
<feature type="compositionally biased region" description="Basic and acidic residues" evidence="1">
    <location>
        <begin position="52"/>
        <end position="64"/>
    </location>
</feature>
<feature type="compositionally biased region" description="Low complexity" evidence="1">
    <location>
        <begin position="298"/>
        <end position="330"/>
    </location>
</feature>
<feature type="compositionally biased region" description="Gly residues" evidence="1">
    <location>
        <begin position="188"/>
        <end position="208"/>
    </location>
</feature>
<comment type="caution">
    <text evidence="2">The sequence shown here is derived from an EMBL/GenBank/DDBJ whole genome shotgun (WGS) entry which is preliminary data.</text>
</comment>
<dbReference type="EMBL" id="JBHTCM010000015">
    <property type="protein sequence ID" value="MFC7334350.1"/>
    <property type="molecule type" value="Genomic_DNA"/>
</dbReference>
<evidence type="ECO:0008006" key="4">
    <source>
        <dbReference type="Google" id="ProtNLM"/>
    </source>
</evidence>
<proteinExistence type="predicted"/>
<reference evidence="3" key="1">
    <citation type="journal article" date="2019" name="Int. J. Syst. Evol. Microbiol.">
        <title>The Global Catalogue of Microorganisms (GCM) 10K type strain sequencing project: providing services to taxonomists for standard genome sequencing and annotation.</title>
        <authorList>
            <consortium name="The Broad Institute Genomics Platform"/>
            <consortium name="The Broad Institute Genome Sequencing Center for Infectious Disease"/>
            <person name="Wu L."/>
            <person name="Ma J."/>
        </authorList>
    </citation>
    <scope>NUCLEOTIDE SEQUENCE [LARGE SCALE GENOMIC DNA]</scope>
    <source>
        <strain evidence="3">CGMCC 1.16275</strain>
    </source>
</reference>
<organism evidence="2 3">
    <name type="scientific">Rhodocista pekingensis</name>
    <dbReference type="NCBI Taxonomy" id="201185"/>
    <lineage>
        <taxon>Bacteria</taxon>
        <taxon>Pseudomonadati</taxon>
        <taxon>Pseudomonadota</taxon>
        <taxon>Alphaproteobacteria</taxon>
        <taxon>Rhodospirillales</taxon>
        <taxon>Azospirillaceae</taxon>
        <taxon>Rhodocista</taxon>
    </lineage>
</organism>